<evidence type="ECO:0000313" key="7">
    <source>
        <dbReference type="Proteomes" id="UP000269793"/>
    </source>
</evidence>
<dbReference type="OrthoDB" id="5532350at2759"/>
<dbReference type="Proteomes" id="UP000269793">
    <property type="component" value="Chromosome I"/>
</dbReference>
<comment type="similarity">
    <text evidence="2 4">Belongs to the ATPase inhibitor family.</text>
</comment>
<dbReference type="EMBL" id="CP033148">
    <property type="protein sequence ID" value="AYO41127.1"/>
    <property type="molecule type" value="Genomic_DNA"/>
</dbReference>
<comment type="function">
    <text evidence="4">Inhibits the enzyme activity of ATPase.</text>
</comment>
<protein>
    <recommendedName>
        <fullName evidence="4">ATPase inhibitor, mitochondrial</fullName>
    </recommendedName>
</protein>
<dbReference type="InterPro" id="IPR007648">
    <property type="entry name" value="ATPase_inhibitor_mt"/>
</dbReference>
<evidence type="ECO:0000256" key="1">
    <source>
        <dbReference type="ARBA" id="ARBA00004173"/>
    </source>
</evidence>
<proteinExistence type="inferred from homology"/>
<comment type="subcellular location">
    <subcellularLocation>
        <location evidence="1">Mitochondrion</location>
    </subcellularLocation>
</comment>
<feature type="coiled-coil region" evidence="5">
    <location>
        <begin position="53"/>
        <end position="80"/>
    </location>
</feature>
<keyword evidence="3" id="KW-0496">Mitochondrion</keyword>
<sequence length="83" mass="9600">MQVLRLSTPILRSSTRAMTMRMYSPGPEGKAGSVAGSKTWNTREKAVEDQYIIQHEREKLEKLRESLKHQEKVVDDLSKQEKK</sequence>
<evidence type="ECO:0000256" key="5">
    <source>
        <dbReference type="SAM" id="Coils"/>
    </source>
</evidence>
<dbReference type="Gene3D" id="1.20.5.500">
    <property type="entry name" value="Single helix bin"/>
    <property type="match status" value="1"/>
</dbReference>
<dbReference type="GO" id="GO:0005739">
    <property type="term" value="C:mitochondrion"/>
    <property type="evidence" value="ECO:0007669"/>
    <property type="project" value="UniProtKB-SubCell"/>
</dbReference>
<evidence type="ECO:0000256" key="3">
    <source>
        <dbReference type="ARBA" id="ARBA00023128"/>
    </source>
</evidence>
<name>A0A3G2S4L8_MALR7</name>
<keyword evidence="5" id="KW-0175">Coiled coil</keyword>
<organism evidence="6 7">
    <name type="scientific">Malassezia restricta (strain ATCC 96810 / NBRC 103918 / CBS 7877)</name>
    <name type="common">Seborrheic dermatitis infection agent</name>
    <dbReference type="NCBI Taxonomy" id="425264"/>
    <lineage>
        <taxon>Eukaryota</taxon>
        <taxon>Fungi</taxon>
        <taxon>Dikarya</taxon>
        <taxon>Basidiomycota</taxon>
        <taxon>Ustilaginomycotina</taxon>
        <taxon>Malasseziomycetes</taxon>
        <taxon>Malasseziales</taxon>
        <taxon>Malasseziaceae</taxon>
        <taxon>Malassezia</taxon>
    </lineage>
</organism>
<evidence type="ECO:0000313" key="6">
    <source>
        <dbReference type="EMBL" id="AYO41127.1"/>
    </source>
</evidence>
<dbReference type="STRING" id="425264.A0A3G2S4L8"/>
<keyword evidence="7" id="KW-1185">Reference proteome</keyword>
<gene>
    <name evidence="6" type="ORF">DNF11_0177</name>
</gene>
<reference evidence="6 7" key="1">
    <citation type="submission" date="2018-10" db="EMBL/GenBank/DDBJ databases">
        <title>Complete genome sequence of Malassezia restricta CBS 7877.</title>
        <authorList>
            <person name="Morand S.C."/>
            <person name="Bertignac M."/>
            <person name="Iltis A."/>
            <person name="Kolder I."/>
            <person name="Pirovano W."/>
            <person name="Jourdain R."/>
            <person name="Clavaud C."/>
        </authorList>
    </citation>
    <scope>NUCLEOTIDE SEQUENCE [LARGE SCALE GENOMIC DNA]</scope>
    <source>
        <strain evidence="6 7">CBS 7877</strain>
    </source>
</reference>
<dbReference type="AlphaFoldDB" id="A0A3G2S4L8"/>
<dbReference type="VEuPathDB" id="FungiDB:DNF11_0177"/>
<accession>A0A3G2S4L8</accession>
<evidence type="ECO:0000256" key="2">
    <source>
        <dbReference type="ARBA" id="ARBA00010901"/>
    </source>
</evidence>
<dbReference type="GO" id="GO:0042030">
    <property type="term" value="F:ATPase inhibitor activity"/>
    <property type="evidence" value="ECO:0007669"/>
    <property type="project" value="InterPro"/>
</dbReference>
<evidence type="ECO:0000256" key="4">
    <source>
        <dbReference type="RuleBase" id="RU368087"/>
    </source>
</evidence>
<dbReference type="Pfam" id="PF04568">
    <property type="entry name" value="IATP"/>
    <property type="match status" value="1"/>
</dbReference>